<evidence type="ECO:0000256" key="11">
    <source>
        <dbReference type="PIRSR" id="PIRSR018427-1"/>
    </source>
</evidence>
<keyword evidence="6 10" id="KW-0460">Magnesium</keyword>
<evidence type="ECO:0000256" key="1">
    <source>
        <dbReference type="ARBA" id="ARBA00004826"/>
    </source>
</evidence>
<dbReference type="InterPro" id="IPR000086">
    <property type="entry name" value="NUDIX_hydrolase_dom"/>
</dbReference>
<evidence type="ECO:0000259" key="13">
    <source>
        <dbReference type="PROSITE" id="PS51462"/>
    </source>
</evidence>
<keyword evidence="5 10" id="KW-0479">Metal-binding</keyword>
<dbReference type="Pfam" id="PF00293">
    <property type="entry name" value="NUDIX"/>
    <property type="match status" value="1"/>
</dbReference>
<feature type="binding site" evidence="10">
    <location>
        <position position="114"/>
    </location>
    <ligand>
        <name>Mn(2+)</name>
        <dbReference type="ChEBI" id="CHEBI:29035"/>
    </ligand>
</feature>
<dbReference type="SUPFAM" id="SSF55811">
    <property type="entry name" value="Nudix"/>
    <property type="match status" value="1"/>
</dbReference>
<evidence type="ECO:0000256" key="10">
    <source>
        <dbReference type="HAMAP-Rule" id="MF_00202"/>
    </source>
</evidence>
<feature type="binding site" evidence="10">
    <location>
        <position position="31"/>
    </location>
    <ligand>
        <name>Mn(2+)</name>
        <dbReference type="ChEBI" id="CHEBI:29035"/>
    </ligand>
</feature>
<comment type="function">
    <text evidence="10">Catalyzes the 1,3-allylic rearrangement of the homoallylic substrate isopentenyl (IPP) to its highly electrophilic allylic isomer, dimethylallyl diphosphate (DMAPP).</text>
</comment>
<dbReference type="UniPathway" id="UPA00059">
    <property type="reaction ID" value="UER00104"/>
</dbReference>
<reference evidence="14 15" key="1">
    <citation type="submission" date="2018-03" db="EMBL/GenBank/DDBJ databases">
        <authorList>
            <person name="Keele B.F."/>
        </authorList>
    </citation>
    <scope>NUCLEOTIDE SEQUENCE [LARGE SCALE GENOMIC DNA]</scope>
    <source>
        <strain evidence="14 15">IB-3</strain>
    </source>
</reference>
<feature type="active site" evidence="10 11">
    <location>
        <position position="66"/>
    </location>
</feature>
<keyword evidence="9 10" id="KW-0413">Isomerase</keyword>
<evidence type="ECO:0000256" key="7">
    <source>
        <dbReference type="ARBA" id="ARBA00023211"/>
    </source>
</evidence>
<dbReference type="OrthoDB" id="9809458at2"/>
<evidence type="ECO:0000256" key="8">
    <source>
        <dbReference type="ARBA" id="ARBA00023229"/>
    </source>
</evidence>
<comment type="subcellular location">
    <subcellularLocation>
        <location evidence="10">Cytoplasm</location>
    </subcellularLocation>
</comment>
<evidence type="ECO:0000256" key="3">
    <source>
        <dbReference type="ARBA" id="ARBA00012057"/>
    </source>
</evidence>
<comment type="catalytic activity">
    <reaction evidence="10">
        <text>isopentenyl diphosphate = dimethylallyl diphosphate</text>
        <dbReference type="Rhea" id="RHEA:23284"/>
        <dbReference type="ChEBI" id="CHEBI:57623"/>
        <dbReference type="ChEBI" id="CHEBI:128769"/>
        <dbReference type="EC" id="5.3.3.2"/>
    </reaction>
</comment>
<dbReference type="EMBL" id="PYXZ01000007">
    <property type="protein sequence ID" value="PUA80144.1"/>
    <property type="molecule type" value="Genomic_DNA"/>
</dbReference>
<accession>A0A2R7YV17</accession>
<feature type="region of interest" description="Disordered" evidence="12">
    <location>
        <begin position="172"/>
        <end position="191"/>
    </location>
</feature>
<dbReference type="NCBIfam" id="TIGR02150">
    <property type="entry name" value="IPP_isom_1"/>
    <property type="match status" value="1"/>
</dbReference>
<comment type="caution">
    <text evidence="14">The sequence shown here is derived from an EMBL/GenBank/DDBJ whole genome shotgun (WGS) entry which is preliminary data.</text>
</comment>
<dbReference type="InterPro" id="IPR011876">
    <property type="entry name" value="IsopentenylPP_isomerase_typ1"/>
</dbReference>
<dbReference type="GO" id="GO:0050992">
    <property type="term" value="P:dimethylallyl diphosphate biosynthetic process"/>
    <property type="evidence" value="ECO:0007669"/>
    <property type="project" value="UniProtKB-UniRule"/>
</dbReference>
<dbReference type="Gene3D" id="3.90.79.10">
    <property type="entry name" value="Nucleoside Triphosphate Pyrophosphohydrolase"/>
    <property type="match status" value="1"/>
</dbReference>
<evidence type="ECO:0000256" key="5">
    <source>
        <dbReference type="ARBA" id="ARBA00022723"/>
    </source>
</evidence>
<proteinExistence type="inferred from homology"/>
<evidence type="ECO:0000313" key="15">
    <source>
        <dbReference type="Proteomes" id="UP000244867"/>
    </source>
</evidence>
<dbReference type="AlphaFoldDB" id="A0A2R7YV17"/>
<sequence>MTELVVLLDEQGQAVGTADKATVHHQDTPLHLAFSCYVFDGAGSVLVTQRAHTKVTWPGVWTNACCGHPGPGEPIEDAVRRRVRDELGIELQQLVLLLPGFRYRAEMLGVVEHEMCPVFAAVSTDSLRPDPAEVADAAWESWDGFRSGVLDGTRAISPWCRDQVAALPAEPWTAPAAAADGLPPAARRPGR</sequence>
<dbReference type="PANTHER" id="PTHR10885">
    <property type="entry name" value="ISOPENTENYL-DIPHOSPHATE DELTA-ISOMERASE"/>
    <property type="match status" value="1"/>
</dbReference>
<evidence type="ECO:0000256" key="6">
    <source>
        <dbReference type="ARBA" id="ARBA00022842"/>
    </source>
</evidence>
<dbReference type="NCBIfam" id="NF002995">
    <property type="entry name" value="PRK03759.1"/>
    <property type="match status" value="1"/>
</dbReference>
<dbReference type="GO" id="GO:0005737">
    <property type="term" value="C:cytoplasm"/>
    <property type="evidence" value="ECO:0007669"/>
    <property type="project" value="UniProtKB-SubCell"/>
</dbReference>
<dbReference type="PANTHER" id="PTHR10885:SF0">
    <property type="entry name" value="ISOPENTENYL-DIPHOSPHATE DELTA-ISOMERASE"/>
    <property type="match status" value="1"/>
</dbReference>
<dbReference type="EC" id="5.3.3.2" evidence="3 10"/>
<evidence type="ECO:0000256" key="2">
    <source>
        <dbReference type="ARBA" id="ARBA00007579"/>
    </source>
</evidence>
<feature type="binding site" evidence="10">
    <location>
        <position position="86"/>
    </location>
    <ligand>
        <name>Mg(2+)</name>
        <dbReference type="ChEBI" id="CHEBI:18420"/>
    </ligand>
</feature>
<name>A0A2R7YV17_9ACTN</name>
<protein>
    <recommendedName>
        <fullName evidence="3 10">Isopentenyl-diphosphate Delta-isomerase</fullName>
        <shortName evidence="10">IPP isomerase</shortName>
        <ecNumber evidence="3 10">5.3.3.2</ecNumber>
    </recommendedName>
    <alternativeName>
        <fullName evidence="10">IPP:DMAPP isomerase</fullName>
    </alternativeName>
    <alternativeName>
        <fullName evidence="10">Isopentenyl pyrophosphate isomerase</fullName>
    </alternativeName>
</protein>
<dbReference type="PIRSF" id="PIRSF018427">
    <property type="entry name" value="Isopntndiph_ism"/>
    <property type="match status" value="1"/>
</dbReference>
<keyword evidence="7 10" id="KW-0464">Manganese</keyword>
<dbReference type="GO" id="GO:0008299">
    <property type="term" value="P:isoprenoid biosynthetic process"/>
    <property type="evidence" value="ECO:0007669"/>
    <property type="project" value="UniProtKB-UniRule"/>
</dbReference>
<feature type="binding site" evidence="10">
    <location>
        <position position="68"/>
    </location>
    <ligand>
        <name>Mn(2+)</name>
        <dbReference type="ChEBI" id="CHEBI:29035"/>
    </ligand>
</feature>
<dbReference type="RefSeq" id="WP_108345534.1">
    <property type="nucleotide sequence ID" value="NZ_PYXZ01000007.1"/>
</dbReference>
<evidence type="ECO:0000256" key="12">
    <source>
        <dbReference type="SAM" id="MobiDB-lite"/>
    </source>
</evidence>
<keyword evidence="8 10" id="KW-0414">Isoprene biosynthesis</keyword>
<dbReference type="GO" id="GO:0004452">
    <property type="term" value="F:isopentenyl-diphosphate delta-isomerase activity"/>
    <property type="evidence" value="ECO:0007669"/>
    <property type="project" value="UniProtKB-UniRule"/>
</dbReference>
<keyword evidence="4 10" id="KW-0963">Cytoplasm</keyword>
<dbReference type="HAMAP" id="MF_00202">
    <property type="entry name" value="Idi"/>
    <property type="match status" value="1"/>
</dbReference>
<comment type="cofactor">
    <cofactor evidence="10">
        <name>Mn(2+)</name>
        <dbReference type="ChEBI" id="CHEBI:29035"/>
    </cofactor>
    <text evidence="10">Binds 1 Mn(2+) ion per subunit.</text>
</comment>
<dbReference type="GO" id="GO:0046872">
    <property type="term" value="F:metal ion binding"/>
    <property type="evidence" value="ECO:0007669"/>
    <property type="project" value="UniProtKB-KW"/>
</dbReference>
<comment type="similarity">
    <text evidence="2 10">Belongs to the IPP isomerase type 1 family.</text>
</comment>
<dbReference type="CDD" id="cd02885">
    <property type="entry name" value="NUDIX_IPP_Isomerase"/>
    <property type="match status" value="1"/>
</dbReference>
<dbReference type="InterPro" id="IPR056375">
    <property type="entry name" value="Idi_bact"/>
</dbReference>
<feature type="binding site" evidence="10">
    <location>
        <position position="112"/>
    </location>
    <ligand>
        <name>Mn(2+)</name>
        <dbReference type="ChEBI" id="CHEBI:29035"/>
    </ligand>
</feature>
<evidence type="ECO:0000256" key="9">
    <source>
        <dbReference type="ARBA" id="ARBA00023235"/>
    </source>
</evidence>
<feature type="domain" description="Nudix hydrolase" evidence="13">
    <location>
        <begin position="29"/>
        <end position="162"/>
    </location>
</feature>
<gene>
    <name evidence="10" type="primary">idi</name>
    <name evidence="14" type="ORF">C7S10_16520</name>
</gene>
<dbReference type="Proteomes" id="UP000244867">
    <property type="component" value="Unassembled WGS sequence"/>
</dbReference>
<organism evidence="14 15">
    <name type="scientific">Nocardioides currus</name>
    <dbReference type="NCBI Taxonomy" id="2133958"/>
    <lineage>
        <taxon>Bacteria</taxon>
        <taxon>Bacillati</taxon>
        <taxon>Actinomycetota</taxon>
        <taxon>Actinomycetes</taxon>
        <taxon>Propionibacteriales</taxon>
        <taxon>Nocardioidaceae</taxon>
        <taxon>Nocardioides</taxon>
    </lineage>
</organism>
<dbReference type="InterPro" id="IPR015797">
    <property type="entry name" value="NUDIX_hydrolase-like_dom_sf"/>
</dbReference>
<comment type="cofactor">
    <cofactor evidence="10">
        <name>Mg(2+)</name>
        <dbReference type="ChEBI" id="CHEBI:18420"/>
    </cofactor>
    <text evidence="10">Binds 1 Mg(2+) ion per subunit. The magnesium ion binds only when substrate is bound.</text>
</comment>
<feature type="binding site" evidence="10">
    <location>
        <position position="24"/>
    </location>
    <ligand>
        <name>Mn(2+)</name>
        <dbReference type="ChEBI" id="CHEBI:29035"/>
    </ligand>
</feature>
<dbReference type="PROSITE" id="PS51462">
    <property type="entry name" value="NUDIX"/>
    <property type="match status" value="1"/>
</dbReference>
<keyword evidence="15" id="KW-1185">Reference proteome</keyword>
<feature type="active site" evidence="10 11">
    <location>
        <position position="114"/>
    </location>
</feature>
<evidence type="ECO:0000256" key="4">
    <source>
        <dbReference type="ARBA" id="ARBA00022490"/>
    </source>
</evidence>
<comment type="pathway">
    <text evidence="1 10">Isoprenoid biosynthesis; dimethylallyl diphosphate biosynthesis; dimethylallyl diphosphate from isopentenyl diphosphate: step 1/1.</text>
</comment>
<evidence type="ECO:0000313" key="14">
    <source>
        <dbReference type="EMBL" id="PUA80144.1"/>
    </source>
</evidence>